<dbReference type="PANTHER" id="PTHR12526:SF630">
    <property type="entry name" value="GLYCOSYLTRANSFERASE"/>
    <property type="match status" value="1"/>
</dbReference>
<comment type="caution">
    <text evidence="3">The sequence shown here is derived from an EMBL/GenBank/DDBJ whole genome shotgun (WGS) entry which is preliminary data.</text>
</comment>
<dbReference type="AlphaFoldDB" id="A0AAW5E6W9"/>
<dbReference type="InterPro" id="IPR028098">
    <property type="entry name" value="Glyco_trans_4-like_N"/>
</dbReference>
<evidence type="ECO:0000259" key="1">
    <source>
        <dbReference type="Pfam" id="PF00534"/>
    </source>
</evidence>
<evidence type="ECO:0000313" key="4">
    <source>
        <dbReference type="Proteomes" id="UP001431131"/>
    </source>
</evidence>
<dbReference type="Pfam" id="PF13439">
    <property type="entry name" value="Glyco_transf_4"/>
    <property type="match status" value="1"/>
</dbReference>
<dbReference type="RefSeq" id="WP_240253676.1">
    <property type="nucleotide sequence ID" value="NZ_JAKTTI010000006.1"/>
</dbReference>
<dbReference type="InterPro" id="IPR001296">
    <property type="entry name" value="Glyco_trans_1"/>
</dbReference>
<dbReference type="PANTHER" id="PTHR12526">
    <property type="entry name" value="GLYCOSYLTRANSFERASE"/>
    <property type="match status" value="1"/>
</dbReference>
<feature type="domain" description="Glycosyltransferase subfamily 4-like N-terminal" evidence="2">
    <location>
        <begin position="14"/>
        <end position="171"/>
    </location>
</feature>
<protein>
    <submittedName>
        <fullName evidence="3">Glycosyltransferase</fullName>
    </submittedName>
</protein>
<dbReference type="CDD" id="cd03811">
    <property type="entry name" value="GT4_GT28_WabH-like"/>
    <property type="match status" value="1"/>
</dbReference>
<gene>
    <name evidence="3" type="ORF">MJG50_06080</name>
</gene>
<evidence type="ECO:0000313" key="3">
    <source>
        <dbReference type="EMBL" id="MCH1624888.1"/>
    </source>
</evidence>
<evidence type="ECO:0000259" key="2">
    <source>
        <dbReference type="Pfam" id="PF13439"/>
    </source>
</evidence>
<reference evidence="3" key="1">
    <citation type="submission" date="2022-02" db="EMBL/GenBank/DDBJ databases">
        <title>Fredinandcohnia quinoae sp. nov. isolated from Chenopodium quinoa seeds.</title>
        <authorList>
            <person name="Saati-Santamaria Z."/>
            <person name="Flores-Felix J.D."/>
            <person name="Igual J.M."/>
            <person name="Velazquez E."/>
            <person name="Garcia-Fraile P."/>
            <person name="Martinez-Molina E."/>
        </authorList>
    </citation>
    <scope>NUCLEOTIDE SEQUENCE</scope>
    <source>
        <strain evidence="3">SECRCQ15</strain>
    </source>
</reference>
<keyword evidence="4" id="KW-1185">Reference proteome</keyword>
<sequence>MKKVLFFINTLGGGGAERVLVNLVNNLDRSKFDITVKTLFDVGVNRNYLNSNVKYESIFKWVFRGNSQILKLLPPSLLFSIMIKNEYDIIVAYLQGVPTRIVGGYSGKDTRLIAWLHSDMRKFPMKSCFWSDRELLTCLEQYDAIVGVSKTVIDSFSEVTGIRNKLYVKYNINDVKNIQSSSEEPVEEGIFQKNQVNVCTVGRLVREKGFDRLLRVHKRLIDSGHMHTLYIFGDGAGDSALREFIVENNIQDTVHLMGFKKNPYKYMKQCDLFVCSSRYEGLSTAVSEAIILGLPVVTTRCSGMTEILGENNEYGLIVENDEASLHEGMLTLLKDKKLLEYYREKSNERKSFFSIEKTVREVEELLEGV</sequence>
<dbReference type="Pfam" id="PF00534">
    <property type="entry name" value="Glycos_transf_1"/>
    <property type="match status" value="1"/>
</dbReference>
<accession>A0AAW5E6W9</accession>
<dbReference type="SUPFAM" id="SSF53756">
    <property type="entry name" value="UDP-Glycosyltransferase/glycogen phosphorylase"/>
    <property type="match status" value="1"/>
</dbReference>
<proteinExistence type="predicted"/>
<name>A0AAW5E6W9_9BACI</name>
<dbReference type="EMBL" id="JAKTTI010000006">
    <property type="protein sequence ID" value="MCH1624888.1"/>
    <property type="molecule type" value="Genomic_DNA"/>
</dbReference>
<organism evidence="3 4">
    <name type="scientific">Fredinandcohnia quinoae</name>
    <dbReference type="NCBI Taxonomy" id="2918902"/>
    <lineage>
        <taxon>Bacteria</taxon>
        <taxon>Bacillati</taxon>
        <taxon>Bacillota</taxon>
        <taxon>Bacilli</taxon>
        <taxon>Bacillales</taxon>
        <taxon>Bacillaceae</taxon>
        <taxon>Fredinandcohnia</taxon>
    </lineage>
</organism>
<feature type="domain" description="Glycosyl transferase family 1" evidence="1">
    <location>
        <begin position="191"/>
        <end position="348"/>
    </location>
</feature>
<dbReference type="GO" id="GO:0016757">
    <property type="term" value="F:glycosyltransferase activity"/>
    <property type="evidence" value="ECO:0007669"/>
    <property type="project" value="InterPro"/>
</dbReference>
<dbReference type="Gene3D" id="3.40.50.2000">
    <property type="entry name" value="Glycogen Phosphorylase B"/>
    <property type="match status" value="2"/>
</dbReference>
<dbReference type="Proteomes" id="UP001431131">
    <property type="component" value="Unassembled WGS sequence"/>
</dbReference>